<proteinExistence type="predicted"/>
<evidence type="ECO:0000313" key="1">
    <source>
        <dbReference type="EMBL" id="GCE59516.1"/>
    </source>
</evidence>
<organism evidence="1 2">
    <name type="scientific">Microcystis aeruginosa NIES-4285</name>
    <dbReference type="NCBI Taxonomy" id="2497681"/>
    <lineage>
        <taxon>Bacteria</taxon>
        <taxon>Bacillati</taxon>
        <taxon>Cyanobacteriota</taxon>
        <taxon>Cyanophyceae</taxon>
        <taxon>Oscillatoriophycideae</taxon>
        <taxon>Chroococcales</taxon>
        <taxon>Microcystaceae</taxon>
        <taxon>Microcystis</taxon>
    </lineage>
</organism>
<reference evidence="2" key="1">
    <citation type="submission" date="2018-12" db="EMBL/GenBank/DDBJ databases">
        <title>Genome sequence of Microcystis aeruginosa NIES-4285.</title>
        <authorList>
            <person name="Tanabe Y."/>
        </authorList>
    </citation>
    <scope>NUCLEOTIDE SEQUENCE [LARGE SCALE GENOMIC DNA]</scope>
    <source>
        <strain evidence="2">NIES-4285</strain>
    </source>
</reference>
<dbReference type="Proteomes" id="UP000289660">
    <property type="component" value="Unassembled WGS sequence"/>
</dbReference>
<gene>
    <name evidence="1" type="ORF">MiAbB_01434</name>
</gene>
<accession>A0A402DBB6</accession>
<protein>
    <submittedName>
        <fullName evidence="1">Uncharacterized protein</fullName>
    </submittedName>
</protein>
<comment type="caution">
    <text evidence="1">The sequence shown here is derived from an EMBL/GenBank/DDBJ whole genome shotgun (WGS) entry which is preliminary data.</text>
</comment>
<dbReference type="AlphaFoldDB" id="A0A402DBB6"/>
<dbReference type="EMBL" id="BIFY01000017">
    <property type="protein sequence ID" value="GCE59516.1"/>
    <property type="molecule type" value="Genomic_DNA"/>
</dbReference>
<name>A0A402DBB6_MICAE</name>
<sequence length="42" mass="4353">MNQSLSDALEPIAAAFRSVGTPEPIVTLGTSSHDGDRGFSYG</sequence>
<evidence type="ECO:0000313" key="2">
    <source>
        <dbReference type="Proteomes" id="UP000289660"/>
    </source>
</evidence>